<feature type="region of interest" description="Disordered" evidence="1">
    <location>
        <begin position="49"/>
        <end position="145"/>
    </location>
</feature>
<feature type="domain" description="SPOR" evidence="3">
    <location>
        <begin position="183"/>
        <end position="263"/>
    </location>
</feature>
<feature type="compositionally biased region" description="Basic and acidic residues" evidence="1">
    <location>
        <begin position="58"/>
        <end position="145"/>
    </location>
</feature>
<accession>A0A370DHS4</accession>
<keyword evidence="2" id="KW-0472">Membrane</keyword>
<dbReference type="EMBL" id="QFXC01000007">
    <property type="protein sequence ID" value="RDH84431.1"/>
    <property type="molecule type" value="Genomic_DNA"/>
</dbReference>
<comment type="caution">
    <text evidence="4">The sequence shown here is derived from an EMBL/GenBank/DDBJ whole genome shotgun (WGS) entry which is preliminary data.</text>
</comment>
<name>A0A370DHS4_9GAMM</name>
<organism evidence="4 5">
    <name type="scientific">endosymbiont of Galathealinum brachiosum</name>
    <dbReference type="NCBI Taxonomy" id="2200906"/>
    <lineage>
        <taxon>Bacteria</taxon>
        <taxon>Pseudomonadati</taxon>
        <taxon>Pseudomonadota</taxon>
        <taxon>Gammaproteobacteria</taxon>
        <taxon>sulfur-oxidizing symbionts</taxon>
    </lineage>
</organism>
<dbReference type="SUPFAM" id="SSF110997">
    <property type="entry name" value="Sporulation related repeat"/>
    <property type="match status" value="1"/>
</dbReference>
<evidence type="ECO:0000313" key="4">
    <source>
        <dbReference type="EMBL" id="RDH84431.1"/>
    </source>
</evidence>
<dbReference type="InterPro" id="IPR007730">
    <property type="entry name" value="SPOR-like_dom"/>
</dbReference>
<dbReference type="Proteomes" id="UP000254266">
    <property type="component" value="Unassembled WGS sequence"/>
</dbReference>
<gene>
    <name evidence="4" type="ORF">DIZ80_02840</name>
</gene>
<dbReference type="AlphaFoldDB" id="A0A370DHS4"/>
<dbReference type="InterPro" id="IPR036680">
    <property type="entry name" value="SPOR-like_sf"/>
</dbReference>
<keyword evidence="2" id="KW-1133">Transmembrane helix</keyword>
<dbReference type="GO" id="GO:0042834">
    <property type="term" value="F:peptidoglycan binding"/>
    <property type="evidence" value="ECO:0007669"/>
    <property type="project" value="InterPro"/>
</dbReference>
<reference evidence="4 5" key="1">
    <citation type="journal article" date="2018" name="ISME J.">
        <title>Endosymbiont genomes yield clues of tubeworm success.</title>
        <authorList>
            <person name="Li Y."/>
            <person name="Liles M.R."/>
            <person name="Halanych K.M."/>
        </authorList>
    </citation>
    <scope>NUCLEOTIDE SEQUENCE [LARGE SCALE GENOMIC DNA]</scope>
    <source>
        <strain evidence="4">A1464</strain>
    </source>
</reference>
<evidence type="ECO:0000259" key="3">
    <source>
        <dbReference type="PROSITE" id="PS51724"/>
    </source>
</evidence>
<proteinExistence type="predicted"/>
<feature type="transmembrane region" description="Helical" evidence="2">
    <location>
        <begin position="14"/>
        <end position="38"/>
    </location>
</feature>
<keyword evidence="5" id="KW-1185">Reference proteome</keyword>
<dbReference type="Pfam" id="PF05036">
    <property type="entry name" value="SPOR"/>
    <property type="match status" value="1"/>
</dbReference>
<dbReference type="PROSITE" id="PS51724">
    <property type="entry name" value="SPOR"/>
    <property type="match status" value="1"/>
</dbReference>
<evidence type="ECO:0000256" key="2">
    <source>
        <dbReference type="SAM" id="Phobius"/>
    </source>
</evidence>
<sequence>MSVFVINEDQIKKIILAFVVAVVISFLLGYFTGAGNLFKSDRSDQFDKAQTKQTSEAGKVKIDQAGDTLKPEKKNVLIDREKDAKESADKKAAEKKAADKRAKDKKAKDKKIAEKKKADRKAAEKKKAEKKAAEKRLADKKKAAEKKIEEAKKQAAIKEAARKKQADKNLQADGVDQTDVEAVSNARFYSIQAGMFASESNAGSFIDKLSEKQFDAYVSSFVSSSGATKYNVRVGKFEKRDQARTLLKEFQKSFSSPAYVVITH</sequence>
<dbReference type="Gene3D" id="3.30.70.1070">
    <property type="entry name" value="Sporulation related repeat"/>
    <property type="match status" value="1"/>
</dbReference>
<evidence type="ECO:0000256" key="1">
    <source>
        <dbReference type="SAM" id="MobiDB-lite"/>
    </source>
</evidence>
<evidence type="ECO:0000313" key="5">
    <source>
        <dbReference type="Proteomes" id="UP000254266"/>
    </source>
</evidence>
<keyword evidence="2" id="KW-0812">Transmembrane</keyword>
<protein>
    <recommendedName>
        <fullName evidence="3">SPOR domain-containing protein</fullName>
    </recommendedName>
</protein>